<reference evidence="2" key="1">
    <citation type="journal article" date="2009" name="Rice">
        <title>De Novo Next Generation Sequencing of Plant Genomes.</title>
        <authorList>
            <person name="Rounsley S."/>
            <person name="Marri P.R."/>
            <person name="Yu Y."/>
            <person name="He R."/>
            <person name="Sisneros N."/>
            <person name="Goicoechea J.L."/>
            <person name="Lee S.J."/>
            <person name="Angelova A."/>
            <person name="Kudrna D."/>
            <person name="Luo M."/>
            <person name="Affourtit J."/>
            <person name="Desany B."/>
            <person name="Knight J."/>
            <person name="Niazi F."/>
            <person name="Egholm M."/>
            <person name="Wing R.A."/>
        </authorList>
    </citation>
    <scope>NUCLEOTIDE SEQUENCE [LARGE SCALE GENOMIC DNA]</scope>
    <source>
        <strain evidence="2">cv. IRGC 105608</strain>
    </source>
</reference>
<accession>A0A0D3HBF6</accession>
<protein>
    <submittedName>
        <fullName evidence="2">Uncharacterized protein</fullName>
    </submittedName>
</protein>
<name>A0A0D3HBF6_9ORYZ</name>
<reference evidence="2" key="2">
    <citation type="submission" date="2015-03" db="UniProtKB">
        <authorList>
            <consortium name="EnsemblPlants"/>
        </authorList>
    </citation>
    <scope>IDENTIFICATION</scope>
</reference>
<dbReference type="Proteomes" id="UP000026960">
    <property type="component" value="Chromosome 10"/>
</dbReference>
<dbReference type="STRING" id="65489.A0A0D3HBF6"/>
<sequence length="251" mass="26447">MRHVGAISGGPRNPPSPRKLADIVIGAQILPVEGAAGVGHHALEGSSPSAIESRGGALRGRVPSVRGSSRLRPREQWWRCRHVDPAAAPVVAHHQRHAGHPGSPRAHADERRHHCFLHPGVLMLLRDSKVTARSLRSAATVVVVPTLSPARMVPPSAALTAGDGTGVPHFVGTTLVYWDGDFGKDPRVVYGDGDGVVNSASILALDTVIGDDPKQEYYRSVKIAGASHVGVVSGAAALRRVIAVILQDNFV</sequence>
<dbReference type="HOGENOM" id="CLU_096961_0_0_1"/>
<evidence type="ECO:0000313" key="3">
    <source>
        <dbReference type="Proteomes" id="UP000026960"/>
    </source>
</evidence>
<proteinExistence type="predicted"/>
<organism evidence="2">
    <name type="scientific">Oryza barthii</name>
    <dbReference type="NCBI Taxonomy" id="65489"/>
    <lineage>
        <taxon>Eukaryota</taxon>
        <taxon>Viridiplantae</taxon>
        <taxon>Streptophyta</taxon>
        <taxon>Embryophyta</taxon>
        <taxon>Tracheophyta</taxon>
        <taxon>Spermatophyta</taxon>
        <taxon>Magnoliopsida</taxon>
        <taxon>Liliopsida</taxon>
        <taxon>Poales</taxon>
        <taxon>Poaceae</taxon>
        <taxon>BOP clade</taxon>
        <taxon>Oryzoideae</taxon>
        <taxon>Oryzeae</taxon>
        <taxon>Oryzinae</taxon>
        <taxon>Oryza</taxon>
    </lineage>
</organism>
<dbReference type="EnsemblPlants" id="OBART10G03190.1">
    <property type="protein sequence ID" value="OBART10G03190.1"/>
    <property type="gene ID" value="OBART10G03190"/>
</dbReference>
<feature type="region of interest" description="Disordered" evidence="1">
    <location>
        <begin position="40"/>
        <end position="67"/>
    </location>
</feature>
<dbReference type="PaxDb" id="65489-OBART10G03190.1"/>
<evidence type="ECO:0000256" key="1">
    <source>
        <dbReference type="SAM" id="MobiDB-lite"/>
    </source>
</evidence>
<evidence type="ECO:0000313" key="2">
    <source>
        <dbReference type="EnsemblPlants" id="OBART10G03190.1"/>
    </source>
</evidence>
<dbReference type="AlphaFoldDB" id="A0A0D3HBF6"/>
<keyword evidence="3" id="KW-1185">Reference proteome</keyword>
<dbReference type="Gramene" id="OBART10G03190.1">
    <property type="protein sequence ID" value="OBART10G03190.1"/>
    <property type="gene ID" value="OBART10G03190"/>
</dbReference>